<dbReference type="Proteomes" id="UP000237105">
    <property type="component" value="Unassembled WGS sequence"/>
</dbReference>
<gene>
    <name evidence="1" type="ORF">PanWU01x14_103380</name>
</gene>
<organism evidence="1 2">
    <name type="scientific">Parasponia andersonii</name>
    <name type="common">Sponia andersonii</name>
    <dbReference type="NCBI Taxonomy" id="3476"/>
    <lineage>
        <taxon>Eukaryota</taxon>
        <taxon>Viridiplantae</taxon>
        <taxon>Streptophyta</taxon>
        <taxon>Embryophyta</taxon>
        <taxon>Tracheophyta</taxon>
        <taxon>Spermatophyta</taxon>
        <taxon>Magnoliopsida</taxon>
        <taxon>eudicotyledons</taxon>
        <taxon>Gunneridae</taxon>
        <taxon>Pentapetalae</taxon>
        <taxon>rosids</taxon>
        <taxon>fabids</taxon>
        <taxon>Rosales</taxon>
        <taxon>Cannabaceae</taxon>
        <taxon>Parasponia</taxon>
    </lineage>
</organism>
<dbReference type="EMBL" id="JXTB01000072">
    <property type="protein sequence ID" value="PON67357.1"/>
    <property type="molecule type" value="Genomic_DNA"/>
</dbReference>
<reference evidence="2" key="1">
    <citation type="submission" date="2016-06" db="EMBL/GenBank/DDBJ databases">
        <title>Parallel loss of symbiosis genes in relatives of nitrogen-fixing non-legume Parasponia.</title>
        <authorList>
            <person name="Van Velzen R."/>
            <person name="Holmer R."/>
            <person name="Bu F."/>
            <person name="Rutten L."/>
            <person name="Van Zeijl A."/>
            <person name="Liu W."/>
            <person name="Santuari L."/>
            <person name="Cao Q."/>
            <person name="Sharma T."/>
            <person name="Shen D."/>
            <person name="Roswanjaya Y."/>
            <person name="Wardhani T."/>
            <person name="Kalhor M.S."/>
            <person name="Jansen J."/>
            <person name="Van den Hoogen J."/>
            <person name="Gungor B."/>
            <person name="Hartog M."/>
            <person name="Hontelez J."/>
            <person name="Verver J."/>
            <person name="Yang W.-C."/>
            <person name="Schijlen E."/>
            <person name="Repin R."/>
            <person name="Schilthuizen M."/>
            <person name="Schranz E."/>
            <person name="Heidstra R."/>
            <person name="Miyata K."/>
            <person name="Fedorova E."/>
            <person name="Kohlen W."/>
            <person name="Bisseling T."/>
            <person name="Smit S."/>
            <person name="Geurts R."/>
        </authorList>
    </citation>
    <scope>NUCLEOTIDE SEQUENCE [LARGE SCALE GENOMIC DNA]</scope>
    <source>
        <strain evidence="2">cv. WU1-14</strain>
    </source>
</reference>
<dbReference type="AlphaFoldDB" id="A0A2P5D243"/>
<evidence type="ECO:0000313" key="2">
    <source>
        <dbReference type="Proteomes" id="UP000237105"/>
    </source>
</evidence>
<accession>A0A2P5D243</accession>
<keyword evidence="2" id="KW-1185">Reference proteome</keyword>
<sequence length="108" mass="12275">MWLLYHPEKLSVEFSFLMNSSIKALRPFSSSPSLPASSTLSLSLSVHLSVDLILNLAVKHQLPQKDNEGGENLPLTDNNNNKLFQCSFFYAAKYREKLFTNQDLKLQD</sequence>
<comment type="caution">
    <text evidence="1">The sequence shown here is derived from an EMBL/GenBank/DDBJ whole genome shotgun (WGS) entry which is preliminary data.</text>
</comment>
<name>A0A2P5D243_PARAD</name>
<evidence type="ECO:0000313" key="1">
    <source>
        <dbReference type="EMBL" id="PON67357.1"/>
    </source>
</evidence>
<protein>
    <submittedName>
        <fullName evidence="1">Uncharacterized protein</fullName>
    </submittedName>
</protein>
<proteinExistence type="predicted"/>